<dbReference type="EMBL" id="NBTX02000004">
    <property type="protein sequence ID" value="PNL62075.1"/>
    <property type="molecule type" value="Genomic_DNA"/>
</dbReference>
<gene>
    <name evidence="1" type="ORF">A6J39_013105</name>
</gene>
<evidence type="ECO:0000313" key="1">
    <source>
        <dbReference type="EMBL" id="PNL62075.1"/>
    </source>
</evidence>
<dbReference type="InterPro" id="IPR036691">
    <property type="entry name" value="Endo/exonu/phosph_ase_sf"/>
</dbReference>
<proteinExistence type="predicted"/>
<comment type="caution">
    <text evidence="1">The sequence shown here is derived from an EMBL/GenBank/DDBJ whole genome shotgun (WGS) entry which is preliminary data.</text>
</comment>
<reference evidence="1" key="1">
    <citation type="submission" date="2017-12" db="EMBL/GenBank/DDBJ databases">
        <title>FDA dAtabase for Regulatory Grade micrObial Sequences (FDA-ARGOS): Supporting development and validation of Infectious Disease Dx tests.</title>
        <authorList>
            <person name="Kerrigan L."/>
            <person name="Tallon L.J."/>
            <person name="Sadzewicz L."/>
            <person name="Sengamalay N."/>
            <person name="Ott S."/>
            <person name="Godinez A."/>
            <person name="Nagaraj S."/>
            <person name="Vavikolanu K."/>
            <person name="Vyas G."/>
            <person name="Nadendla S."/>
            <person name="Aluvathingal J."/>
            <person name="Sichtig H."/>
        </authorList>
    </citation>
    <scope>NUCLEOTIDE SEQUENCE [LARGE SCALE GENOMIC DNA]</scope>
    <source>
        <strain evidence="1">FDAARGOS_200</strain>
    </source>
</reference>
<name>A0AAX0WVI8_9GAMM</name>
<sequence length="640" mass="71846">MPLEYRSITANCGNDTLGSNACEEISQLLIDDKADFFVINCQEAHFENTRKQLEDMLPEGYNVKCLSQIATHTKLDTQVFSTTGMATFVIYREGLEVNVEGKPVEARRENSRLSGSGYNKGGLVTDFTVQRSGDSESIKVQAVTGHLDAGDVVKRNQDWLNLYRATVKDVTSWEELVDACPDLLLSGYDANTRNKFNKQNNVETKIWDNPDEYPELHALHLVSMGAAKYSTDETYSHTKIDQETGEEVIADSKREGDAARGTLDFVTIYDGNINKNESRKELDKGAMVVQVGIDPGSKRDHHVIISPPQTSITLNEFDRVKNLMATRLFGVAPDVAAKILAITEGNNEDDKEKAKTQLVEYYKQYLGPNGFLDRAMDLHIRKLECFQRIMNNPQNKDLEEVLKKTLFGELEWCAGNPKQLEAKQELMEKFLDSLDECEHAEGINARLVCYLDLKEKIAKNEEINAADAFKNSAVEVYQNYYIIFTTALEQKTKENPQLQVAMEKILKRLDAIADHSNEEALKGLDPKKLDTLTHIVAQCDNSLTLLQAGAIEEMEKINEELMSLSHEAMGSSSPVWRALAGAVKFFVTLVANITSDVTLTDKVGMVQDKKLSKSIDEYKSALKEILPQEEESDHLHNNLL</sequence>
<organism evidence="1 2">
    <name type="scientific">Legionella anisa</name>
    <dbReference type="NCBI Taxonomy" id="28082"/>
    <lineage>
        <taxon>Bacteria</taxon>
        <taxon>Pseudomonadati</taxon>
        <taxon>Pseudomonadota</taxon>
        <taxon>Gammaproteobacteria</taxon>
        <taxon>Legionellales</taxon>
        <taxon>Legionellaceae</taxon>
        <taxon>Legionella</taxon>
    </lineage>
</organism>
<dbReference type="RefSeq" id="WP_019233193.1">
    <property type="nucleotide sequence ID" value="NZ_CAAAHR010000010.1"/>
</dbReference>
<accession>A0AAX0WVI8</accession>
<dbReference type="GeneID" id="98065570"/>
<dbReference type="Gene3D" id="3.60.10.10">
    <property type="entry name" value="Endonuclease/exonuclease/phosphatase"/>
    <property type="match status" value="1"/>
</dbReference>
<evidence type="ECO:0000313" key="2">
    <source>
        <dbReference type="Proteomes" id="UP000192511"/>
    </source>
</evidence>
<dbReference type="Proteomes" id="UP000192511">
    <property type="component" value="Unassembled WGS sequence"/>
</dbReference>
<dbReference type="AlphaFoldDB" id="A0AAX0WVI8"/>
<keyword evidence="2" id="KW-1185">Reference proteome</keyword>
<protein>
    <submittedName>
        <fullName evidence="1">Uncharacterized protein</fullName>
    </submittedName>
</protein>